<gene>
    <name evidence="2" type="ORF">ACFSCV_13435</name>
</gene>
<sequence length="52" mass="5775">MKKHAIARPAAARPAPHQIRTPTTSRATKAWKPEPSAISRAEMREIIIEMIG</sequence>
<evidence type="ECO:0000256" key="1">
    <source>
        <dbReference type="SAM" id="MobiDB-lite"/>
    </source>
</evidence>
<dbReference type="Proteomes" id="UP001597308">
    <property type="component" value="Unassembled WGS sequence"/>
</dbReference>
<evidence type="ECO:0000313" key="3">
    <source>
        <dbReference type="Proteomes" id="UP001597308"/>
    </source>
</evidence>
<name>A0ABW4K890_9HYPH</name>
<feature type="region of interest" description="Disordered" evidence="1">
    <location>
        <begin position="1"/>
        <end position="35"/>
    </location>
</feature>
<reference evidence="3" key="1">
    <citation type="journal article" date="2019" name="Int. J. Syst. Evol. Microbiol.">
        <title>The Global Catalogue of Microorganisms (GCM) 10K type strain sequencing project: providing services to taxonomists for standard genome sequencing and annotation.</title>
        <authorList>
            <consortium name="The Broad Institute Genomics Platform"/>
            <consortium name="The Broad Institute Genome Sequencing Center for Infectious Disease"/>
            <person name="Wu L."/>
            <person name="Ma J."/>
        </authorList>
    </citation>
    <scope>NUCLEOTIDE SEQUENCE [LARGE SCALE GENOMIC DNA]</scope>
    <source>
        <strain evidence="3">KCTC 23707</strain>
    </source>
</reference>
<dbReference type="EMBL" id="JBHUER010000010">
    <property type="protein sequence ID" value="MFD1704002.1"/>
    <property type="molecule type" value="Genomic_DNA"/>
</dbReference>
<dbReference type="RefSeq" id="WP_378800087.1">
    <property type="nucleotide sequence ID" value="NZ_JBHUER010000010.1"/>
</dbReference>
<accession>A0ABW4K890</accession>
<evidence type="ECO:0000313" key="2">
    <source>
        <dbReference type="EMBL" id="MFD1704002.1"/>
    </source>
</evidence>
<organism evidence="2 3">
    <name type="scientific">Methylopila henanensis</name>
    <dbReference type="NCBI Taxonomy" id="873516"/>
    <lineage>
        <taxon>Bacteria</taxon>
        <taxon>Pseudomonadati</taxon>
        <taxon>Pseudomonadota</taxon>
        <taxon>Alphaproteobacteria</taxon>
        <taxon>Hyphomicrobiales</taxon>
        <taxon>Methylopilaceae</taxon>
        <taxon>Methylopila</taxon>
    </lineage>
</organism>
<feature type="compositionally biased region" description="Low complexity" evidence="1">
    <location>
        <begin position="7"/>
        <end position="16"/>
    </location>
</feature>
<protein>
    <submittedName>
        <fullName evidence="2">Uncharacterized protein</fullName>
    </submittedName>
</protein>
<keyword evidence="3" id="KW-1185">Reference proteome</keyword>
<proteinExistence type="predicted"/>
<comment type="caution">
    <text evidence="2">The sequence shown here is derived from an EMBL/GenBank/DDBJ whole genome shotgun (WGS) entry which is preliminary data.</text>
</comment>